<name>A0A1L8QWN8_9ENTE</name>
<evidence type="ECO:0000259" key="3">
    <source>
        <dbReference type="PROSITE" id="PS50943"/>
    </source>
</evidence>
<proteinExistence type="predicted"/>
<organism evidence="4 5">
    <name type="scientific">Enterococcus aquimarinus</name>
    <dbReference type="NCBI Taxonomy" id="328396"/>
    <lineage>
        <taxon>Bacteria</taxon>
        <taxon>Bacillati</taxon>
        <taxon>Bacillota</taxon>
        <taxon>Bacilli</taxon>
        <taxon>Lactobacillales</taxon>
        <taxon>Enterococcaceae</taxon>
        <taxon>Enterococcus</taxon>
    </lineage>
</organism>
<dbReference type="PANTHER" id="PTHR46558:SF13">
    <property type="entry name" value="HTH-TYPE TRANSCRIPTIONAL REGULATOR IMMR"/>
    <property type="match status" value="1"/>
</dbReference>
<comment type="caution">
    <text evidence="4">The sequence shown here is derived from an EMBL/GenBank/DDBJ whole genome shotgun (WGS) entry which is preliminary data.</text>
</comment>
<gene>
    <name evidence="4" type="ORF">RU93_GL001160</name>
</gene>
<dbReference type="OrthoDB" id="9815852at2"/>
<feature type="transmembrane region" description="Helical" evidence="2">
    <location>
        <begin position="301"/>
        <end position="320"/>
    </location>
</feature>
<protein>
    <recommendedName>
        <fullName evidence="3">HTH cro/C1-type domain-containing protein</fullName>
    </recommendedName>
</protein>
<feature type="transmembrane region" description="Helical" evidence="2">
    <location>
        <begin position="223"/>
        <end position="244"/>
    </location>
</feature>
<keyword evidence="2" id="KW-0812">Transmembrane</keyword>
<feature type="domain" description="HTH cro/C1-type" evidence="3">
    <location>
        <begin position="32"/>
        <end position="86"/>
    </location>
</feature>
<sequence length="354" mass="39758">MNLLKNGILIGEKDILKKLEKKEVFTMLADKIISLRKKEGWTQEEFANQLKVSRQSVSKWEGNQSIPDVDKIVQMSQIFGVSIDYLLNDDMKEPEYLETNTDFGTIRQISLEEAHEYLQAVEASAKGVALGVVLCILSPAILIVLLGASEQASIFSLSENVALGIGVTVLLLLVALAVGIFIYSGLKIQKYEYLENEVFDTQYGVTQMVKAQQQQYQPTYTKMIILGVVLCILSAVPLLLLSLFTTNQSAIFLSVAALLVMVSCGVYLLIRTGMRWGSYLKLLQEGEYTRQIKSRKRWTDALYGSYWMLVVALFLAYSFISNDWGRSWIIFPVAGVLFGMMTLVVQMIVEKNQP</sequence>
<dbReference type="Gene3D" id="1.10.260.40">
    <property type="entry name" value="lambda repressor-like DNA-binding domains"/>
    <property type="match status" value="1"/>
</dbReference>
<dbReference type="Pfam" id="PF01381">
    <property type="entry name" value="HTH_3"/>
    <property type="match status" value="1"/>
</dbReference>
<dbReference type="EMBL" id="JXKD01000002">
    <property type="protein sequence ID" value="OJG11927.1"/>
    <property type="molecule type" value="Genomic_DNA"/>
</dbReference>
<dbReference type="PROSITE" id="PS50943">
    <property type="entry name" value="HTH_CROC1"/>
    <property type="match status" value="1"/>
</dbReference>
<dbReference type="Proteomes" id="UP000182149">
    <property type="component" value="Unassembled WGS sequence"/>
</dbReference>
<keyword evidence="2" id="KW-0472">Membrane</keyword>
<dbReference type="GO" id="GO:0003677">
    <property type="term" value="F:DNA binding"/>
    <property type="evidence" value="ECO:0007669"/>
    <property type="project" value="UniProtKB-KW"/>
</dbReference>
<reference evidence="4 5" key="1">
    <citation type="submission" date="2014-12" db="EMBL/GenBank/DDBJ databases">
        <title>Draft genome sequences of 29 type strains of Enterococci.</title>
        <authorList>
            <person name="Zhong Z."/>
            <person name="Sun Z."/>
            <person name="Liu W."/>
            <person name="Zhang W."/>
            <person name="Zhang H."/>
        </authorList>
    </citation>
    <scope>NUCLEOTIDE SEQUENCE [LARGE SCALE GENOMIC DNA]</scope>
    <source>
        <strain evidence="4 5">DSM 17690</strain>
    </source>
</reference>
<evidence type="ECO:0000256" key="2">
    <source>
        <dbReference type="SAM" id="Phobius"/>
    </source>
</evidence>
<dbReference type="SMART" id="SM00530">
    <property type="entry name" value="HTH_XRE"/>
    <property type="match status" value="1"/>
</dbReference>
<evidence type="ECO:0000313" key="5">
    <source>
        <dbReference type="Proteomes" id="UP000182149"/>
    </source>
</evidence>
<keyword evidence="1" id="KW-0238">DNA-binding</keyword>
<keyword evidence="5" id="KW-1185">Reference proteome</keyword>
<dbReference type="AlphaFoldDB" id="A0A1L8QWN8"/>
<evidence type="ECO:0000256" key="1">
    <source>
        <dbReference type="ARBA" id="ARBA00023125"/>
    </source>
</evidence>
<evidence type="ECO:0000313" key="4">
    <source>
        <dbReference type="EMBL" id="OJG11927.1"/>
    </source>
</evidence>
<feature type="transmembrane region" description="Helical" evidence="2">
    <location>
        <begin position="326"/>
        <end position="349"/>
    </location>
</feature>
<accession>A0A1L8QWN8</accession>
<keyword evidence="2" id="KW-1133">Transmembrane helix</keyword>
<feature type="transmembrane region" description="Helical" evidence="2">
    <location>
        <begin position="128"/>
        <end position="149"/>
    </location>
</feature>
<dbReference type="STRING" id="328396.RU93_GL001160"/>
<dbReference type="PANTHER" id="PTHR46558">
    <property type="entry name" value="TRACRIPTIONAL REGULATORY PROTEIN-RELATED-RELATED"/>
    <property type="match status" value="1"/>
</dbReference>
<feature type="transmembrane region" description="Helical" evidence="2">
    <location>
        <begin position="161"/>
        <end position="183"/>
    </location>
</feature>
<dbReference type="InterPro" id="IPR001387">
    <property type="entry name" value="Cro/C1-type_HTH"/>
</dbReference>
<feature type="transmembrane region" description="Helical" evidence="2">
    <location>
        <begin position="250"/>
        <end position="270"/>
    </location>
</feature>
<dbReference type="CDD" id="cd00093">
    <property type="entry name" value="HTH_XRE"/>
    <property type="match status" value="1"/>
</dbReference>
<dbReference type="InterPro" id="IPR010982">
    <property type="entry name" value="Lambda_DNA-bd_dom_sf"/>
</dbReference>
<dbReference type="SUPFAM" id="SSF47413">
    <property type="entry name" value="lambda repressor-like DNA-binding domains"/>
    <property type="match status" value="1"/>
</dbReference>